<dbReference type="InterPro" id="IPR029063">
    <property type="entry name" value="SAM-dependent_MTases_sf"/>
</dbReference>
<organism evidence="3 4">
    <name type="scientific">Sagittula marina</name>
    <dbReference type="NCBI Taxonomy" id="943940"/>
    <lineage>
        <taxon>Bacteria</taxon>
        <taxon>Pseudomonadati</taxon>
        <taxon>Pseudomonadota</taxon>
        <taxon>Alphaproteobacteria</taxon>
        <taxon>Rhodobacterales</taxon>
        <taxon>Roseobacteraceae</taxon>
        <taxon>Sagittula</taxon>
    </lineage>
</organism>
<dbReference type="InterPro" id="IPR050602">
    <property type="entry name" value="Malonyl-ACP_OMT"/>
</dbReference>
<proteinExistence type="predicted"/>
<dbReference type="PANTHER" id="PTHR13090:SF1">
    <property type="entry name" value="ARGININE-HYDROXYLASE NDUFAF5, MITOCHONDRIAL"/>
    <property type="match status" value="1"/>
</dbReference>
<dbReference type="Proteomes" id="UP000541426">
    <property type="component" value="Unassembled WGS sequence"/>
</dbReference>
<keyword evidence="4" id="KW-1185">Reference proteome</keyword>
<comment type="caution">
    <text evidence="3">The sequence shown here is derived from an EMBL/GenBank/DDBJ whole genome shotgun (WGS) entry which is preliminary data.</text>
</comment>
<protein>
    <submittedName>
        <fullName evidence="3">SAM-dependent methyltransferase</fullName>
    </submittedName>
</protein>
<evidence type="ECO:0000256" key="2">
    <source>
        <dbReference type="ARBA" id="ARBA00022679"/>
    </source>
</evidence>
<dbReference type="GO" id="GO:0008168">
    <property type="term" value="F:methyltransferase activity"/>
    <property type="evidence" value="ECO:0007669"/>
    <property type="project" value="UniProtKB-KW"/>
</dbReference>
<reference evidence="3 4" key="1">
    <citation type="submission" date="2020-08" db="EMBL/GenBank/DDBJ databases">
        <title>Genomic Encyclopedia of Type Strains, Phase IV (KMG-IV): sequencing the most valuable type-strain genomes for metagenomic binning, comparative biology and taxonomic classification.</title>
        <authorList>
            <person name="Goeker M."/>
        </authorList>
    </citation>
    <scope>NUCLEOTIDE SEQUENCE [LARGE SCALE GENOMIC DNA]</scope>
    <source>
        <strain evidence="3 4">DSM 102235</strain>
    </source>
</reference>
<dbReference type="AlphaFoldDB" id="A0A7W6GQQ0"/>
<dbReference type="RefSeq" id="WP_183962375.1">
    <property type="nucleotide sequence ID" value="NZ_BAABBZ010000012.1"/>
</dbReference>
<name>A0A7W6GQQ0_9RHOB</name>
<accession>A0A7W6GQQ0</accession>
<evidence type="ECO:0000313" key="4">
    <source>
        <dbReference type="Proteomes" id="UP000541426"/>
    </source>
</evidence>
<evidence type="ECO:0000313" key="3">
    <source>
        <dbReference type="EMBL" id="MBB3983778.1"/>
    </source>
</evidence>
<dbReference type="SUPFAM" id="SSF53335">
    <property type="entry name" value="S-adenosyl-L-methionine-dependent methyltransferases"/>
    <property type="match status" value="1"/>
</dbReference>
<gene>
    <name evidence="3" type="ORF">GGQ68_000089</name>
</gene>
<dbReference type="Gene3D" id="3.40.50.150">
    <property type="entry name" value="Vaccinia Virus protein VP39"/>
    <property type="match status" value="1"/>
</dbReference>
<evidence type="ECO:0000256" key="1">
    <source>
        <dbReference type="ARBA" id="ARBA00022603"/>
    </source>
</evidence>
<dbReference type="PANTHER" id="PTHR13090">
    <property type="entry name" value="ARGININE-HYDROXYLASE NDUFAF5, MITOCHONDRIAL"/>
    <property type="match status" value="1"/>
</dbReference>
<sequence length="272" mass="29774">MDKPPRLTDPEALRRNRRRARADALFLHDLAVDEAEDRLAMVNKTFKNIAIVSPFPELWRARFTDAICVPDTEVLDLTPGAHDLVIHGVCLHWADDPVGQLVQMRHALQPDGMALVVTLGGQTLHELRAALAQAETEVTGGLSPRVLPMADIRDLGALMQRAGLALPVADSAPLRTSYATPLHLMHELRAMGEANALDSRLRHPTRRSVLLRAAQIYAESFPAENGRVAATFEMITLAGWAPDASQPQPLRPGTATHRLAQALGTDETKLKD</sequence>
<keyword evidence="2 3" id="KW-0808">Transferase</keyword>
<dbReference type="GO" id="GO:0032259">
    <property type="term" value="P:methylation"/>
    <property type="evidence" value="ECO:0007669"/>
    <property type="project" value="UniProtKB-KW"/>
</dbReference>
<keyword evidence="1 3" id="KW-0489">Methyltransferase</keyword>
<dbReference type="EMBL" id="JACIEJ010000001">
    <property type="protein sequence ID" value="MBB3983778.1"/>
    <property type="molecule type" value="Genomic_DNA"/>
</dbReference>